<feature type="chain" id="PRO_5031399628" description="CopC domain-containing protein" evidence="5">
    <location>
        <begin position="21"/>
        <end position="119"/>
    </location>
</feature>
<dbReference type="PANTHER" id="PTHR34820">
    <property type="entry name" value="INNER MEMBRANE PROTEIN YEBZ"/>
    <property type="match status" value="1"/>
</dbReference>
<sequence length="119" mass="12415">MKLRPAIALALALLVAPTAAVVAHTALKSSSPASGSVLTEAPPALTLTFLQPTRLTSLMLVNTAGEQRLGFKPGGSALSFTTAKPGLVRGRNEIRWRALSQDGHVVEGSIILVLRAPRP</sequence>
<dbReference type="GO" id="GO:0030313">
    <property type="term" value="C:cell envelope"/>
    <property type="evidence" value="ECO:0007669"/>
    <property type="project" value="UniProtKB-SubCell"/>
</dbReference>
<dbReference type="InterPro" id="IPR014756">
    <property type="entry name" value="Ig_E-set"/>
</dbReference>
<feature type="signal peptide" evidence="5">
    <location>
        <begin position="1"/>
        <end position="20"/>
    </location>
</feature>
<protein>
    <recommendedName>
        <fullName evidence="6">CopC domain-containing protein</fullName>
    </recommendedName>
</protein>
<keyword evidence="2" id="KW-0479">Metal-binding</keyword>
<feature type="domain" description="CopC" evidence="6">
    <location>
        <begin position="24"/>
        <end position="110"/>
    </location>
</feature>
<evidence type="ECO:0000313" key="7">
    <source>
        <dbReference type="EMBL" id="QHL91153.1"/>
    </source>
</evidence>
<dbReference type="InterPro" id="IPR007348">
    <property type="entry name" value="CopC_dom"/>
</dbReference>
<dbReference type="InterPro" id="IPR032694">
    <property type="entry name" value="CopC/D"/>
</dbReference>
<dbReference type="GO" id="GO:0005886">
    <property type="term" value="C:plasma membrane"/>
    <property type="evidence" value="ECO:0007669"/>
    <property type="project" value="TreeGrafter"/>
</dbReference>
<evidence type="ECO:0000256" key="2">
    <source>
        <dbReference type="ARBA" id="ARBA00022723"/>
    </source>
</evidence>
<evidence type="ECO:0000256" key="5">
    <source>
        <dbReference type="SAM" id="SignalP"/>
    </source>
</evidence>
<evidence type="ECO:0000256" key="1">
    <source>
        <dbReference type="ARBA" id="ARBA00004196"/>
    </source>
</evidence>
<dbReference type="EMBL" id="CP047895">
    <property type="protein sequence ID" value="QHL91153.1"/>
    <property type="molecule type" value="Genomic_DNA"/>
</dbReference>
<dbReference type="GO" id="GO:0005507">
    <property type="term" value="F:copper ion binding"/>
    <property type="evidence" value="ECO:0007669"/>
    <property type="project" value="InterPro"/>
</dbReference>
<keyword evidence="3 5" id="KW-0732">Signal</keyword>
<evidence type="ECO:0000313" key="8">
    <source>
        <dbReference type="Proteomes" id="UP000464468"/>
    </source>
</evidence>
<dbReference type="GO" id="GO:0042597">
    <property type="term" value="C:periplasmic space"/>
    <property type="evidence" value="ECO:0007669"/>
    <property type="project" value="InterPro"/>
</dbReference>
<comment type="subcellular location">
    <subcellularLocation>
        <location evidence="1">Cell envelope</location>
    </subcellularLocation>
</comment>
<evidence type="ECO:0000256" key="4">
    <source>
        <dbReference type="ARBA" id="ARBA00023008"/>
    </source>
</evidence>
<accession>A0A7Z2S664</accession>
<dbReference type="GO" id="GO:0006825">
    <property type="term" value="P:copper ion transport"/>
    <property type="evidence" value="ECO:0007669"/>
    <property type="project" value="InterPro"/>
</dbReference>
<dbReference type="RefSeq" id="WP_160593083.1">
    <property type="nucleotide sequence ID" value="NZ_CP047895.1"/>
</dbReference>
<dbReference type="GO" id="GO:0046688">
    <property type="term" value="P:response to copper ion"/>
    <property type="evidence" value="ECO:0007669"/>
    <property type="project" value="InterPro"/>
</dbReference>
<dbReference type="InterPro" id="IPR014755">
    <property type="entry name" value="Cu-Rt/internalin_Ig-like"/>
</dbReference>
<proteinExistence type="predicted"/>
<dbReference type="Pfam" id="PF04234">
    <property type="entry name" value="CopC"/>
    <property type="match status" value="1"/>
</dbReference>
<dbReference type="SUPFAM" id="SSF81296">
    <property type="entry name" value="E set domains"/>
    <property type="match status" value="1"/>
</dbReference>
<dbReference type="Gene3D" id="2.60.40.1220">
    <property type="match status" value="1"/>
</dbReference>
<name>A0A7Z2S664_9SPHN</name>
<reference evidence="7 8" key="1">
    <citation type="submission" date="2020-01" db="EMBL/GenBank/DDBJ databases">
        <title>Sphingomonas sp. C33 whole genome sequece.</title>
        <authorList>
            <person name="Park C."/>
        </authorList>
    </citation>
    <scope>NUCLEOTIDE SEQUENCE [LARGE SCALE GENOMIC DNA]</scope>
    <source>
        <strain evidence="7 8">C33</strain>
    </source>
</reference>
<dbReference type="KEGG" id="schy:GVO57_10415"/>
<dbReference type="Proteomes" id="UP000464468">
    <property type="component" value="Chromosome"/>
</dbReference>
<keyword evidence="4" id="KW-0186">Copper</keyword>
<dbReference type="AlphaFoldDB" id="A0A7Z2S664"/>
<gene>
    <name evidence="7" type="ORF">GVO57_10415</name>
</gene>
<evidence type="ECO:0000256" key="3">
    <source>
        <dbReference type="ARBA" id="ARBA00022729"/>
    </source>
</evidence>
<evidence type="ECO:0000259" key="6">
    <source>
        <dbReference type="Pfam" id="PF04234"/>
    </source>
</evidence>
<dbReference type="PANTHER" id="PTHR34820:SF4">
    <property type="entry name" value="INNER MEMBRANE PROTEIN YEBZ"/>
    <property type="match status" value="1"/>
</dbReference>
<organism evidence="7 8">
    <name type="scientific">Sphingomonas changnyeongensis</name>
    <dbReference type="NCBI Taxonomy" id="2698679"/>
    <lineage>
        <taxon>Bacteria</taxon>
        <taxon>Pseudomonadati</taxon>
        <taxon>Pseudomonadota</taxon>
        <taxon>Alphaproteobacteria</taxon>
        <taxon>Sphingomonadales</taxon>
        <taxon>Sphingomonadaceae</taxon>
        <taxon>Sphingomonas</taxon>
    </lineage>
</organism>
<keyword evidence="8" id="KW-1185">Reference proteome</keyword>